<feature type="domain" description="SGNH hydrolase-type esterase" evidence="2">
    <location>
        <begin position="163"/>
        <end position="324"/>
    </location>
</feature>
<name>A0A9N7L4R2_9BACT</name>
<evidence type="ECO:0000259" key="2">
    <source>
        <dbReference type="Pfam" id="PF13472"/>
    </source>
</evidence>
<reference evidence="4 5" key="1">
    <citation type="journal article" date="2019" name="Int. J. Syst. Evol. Microbiol.">
        <title>Capsulimonas corticalis gen. nov., sp. nov., an aerobic capsulated bacterium, of a novel bacterial order, Capsulimonadales ord. nov., of the class Armatimonadia of the phylum Armatimonadetes.</title>
        <authorList>
            <person name="Li J."/>
            <person name="Kudo C."/>
            <person name="Tonouchi A."/>
        </authorList>
    </citation>
    <scope>NUCLEOTIDE SEQUENCE [LARGE SCALE GENOMIC DNA]</scope>
    <source>
        <strain evidence="4 5">AX-7</strain>
    </source>
</reference>
<evidence type="ECO:0000313" key="4">
    <source>
        <dbReference type="EMBL" id="BDI31621.1"/>
    </source>
</evidence>
<protein>
    <submittedName>
        <fullName evidence="4">Acetylxylan esterase</fullName>
    </submittedName>
</protein>
<sequence>MNVSIVFAACLTVACGVSLFGAYPAAAKDSAPQSESVAADNKNIQYMGRIDFSDPKKPRFWAAGCTVRAKFRGTYCDAIVNDQVLWGNSHNYIEIVVDDGKPIRVQTTGPVNTIRVAEGLPEGTHTVTLCKDTESGIGYLDFLGFRCAGLVRPDRQPRRKMEFIGDSITCGTGSDTSVKPCGEGQWYDQHNAYMSYGPAAARALDAQWHLTSSSGIGVHHSCCDMKVTMPDVFGRMDLSANAPGEWDFARYQPDVVTICLGQNDGAGDPEAFHAAYIAFIHQIRGRYPRAQIVCLTSPMADAALTSFMKDSLTTIVEQMQQAGDKKIHAYFFSRSYNDGCGGHPSMAQHQLIAAELAAYCKATFGW</sequence>
<dbReference type="GO" id="GO:0052689">
    <property type="term" value="F:carboxylic ester hydrolase activity"/>
    <property type="evidence" value="ECO:0007669"/>
    <property type="project" value="InterPro"/>
</dbReference>
<dbReference type="PANTHER" id="PTHR37834">
    <property type="entry name" value="GDSL-LIKE LIPASE/ACYLHYDROLASE DOMAIN PROTEIN (AFU_ORTHOLOGUE AFUA_2G00620)"/>
    <property type="match status" value="1"/>
</dbReference>
<dbReference type="Pfam" id="PF13472">
    <property type="entry name" value="Lipase_GDSL_2"/>
    <property type="match status" value="1"/>
</dbReference>
<dbReference type="CDD" id="cd01831">
    <property type="entry name" value="Endoglucanase_E_like"/>
    <property type="match status" value="1"/>
</dbReference>
<dbReference type="EMBL" id="AP025739">
    <property type="protein sequence ID" value="BDI31621.1"/>
    <property type="molecule type" value="Genomic_DNA"/>
</dbReference>
<dbReference type="PANTHER" id="PTHR37834:SF2">
    <property type="entry name" value="ESTERASE, SGNH HYDROLASE-TYPE"/>
    <property type="match status" value="1"/>
</dbReference>
<dbReference type="Pfam" id="PF17996">
    <property type="entry name" value="CE2_N"/>
    <property type="match status" value="1"/>
</dbReference>
<dbReference type="Gene3D" id="2.60.120.260">
    <property type="entry name" value="Galactose-binding domain-like"/>
    <property type="match status" value="1"/>
</dbReference>
<proteinExistence type="predicted"/>
<evidence type="ECO:0000256" key="1">
    <source>
        <dbReference type="SAM" id="SignalP"/>
    </source>
</evidence>
<dbReference type="SUPFAM" id="SSF52266">
    <property type="entry name" value="SGNH hydrolase"/>
    <property type="match status" value="1"/>
</dbReference>
<feature type="signal peptide" evidence="1">
    <location>
        <begin position="1"/>
        <end position="27"/>
    </location>
</feature>
<dbReference type="InterPro" id="IPR037461">
    <property type="entry name" value="CtCE2-like_dom"/>
</dbReference>
<gene>
    <name evidence="4" type="ORF">CCAX7_36720</name>
</gene>
<dbReference type="Gene3D" id="3.40.50.1110">
    <property type="entry name" value="SGNH hydrolase"/>
    <property type="match status" value="1"/>
</dbReference>
<dbReference type="OrthoDB" id="9801375at2"/>
<feature type="chain" id="PRO_5040260204" evidence="1">
    <location>
        <begin position="28"/>
        <end position="366"/>
    </location>
</feature>
<dbReference type="InterPro" id="IPR052762">
    <property type="entry name" value="PCW_deacetylase/CE"/>
</dbReference>
<accession>A0A9N7L4R2</accession>
<dbReference type="KEGG" id="ccot:CCAX7_36720"/>
<feature type="domain" description="Carbohydrate esterase 2 N-terminal" evidence="3">
    <location>
        <begin position="46"/>
        <end position="148"/>
    </location>
</feature>
<dbReference type="AlphaFoldDB" id="A0A9N7L4R2"/>
<keyword evidence="1" id="KW-0732">Signal</keyword>
<keyword evidence="5" id="KW-1185">Reference proteome</keyword>
<organism evidence="4 5">
    <name type="scientific">Capsulimonas corticalis</name>
    <dbReference type="NCBI Taxonomy" id="2219043"/>
    <lineage>
        <taxon>Bacteria</taxon>
        <taxon>Bacillati</taxon>
        <taxon>Armatimonadota</taxon>
        <taxon>Armatimonadia</taxon>
        <taxon>Capsulimonadales</taxon>
        <taxon>Capsulimonadaceae</taxon>
        <taxon>Capsulimonas</taxon>
    </lineage>
</organism>
<dbReference type="RefSeq" id="WP_119323322.1">
    <property type="nucleotide sequence ID" value="NZ_AP025739.1"/>
</dbReference>
<evidence type="ECO:0000259" key="3">
    <source>
        <dbReference type="Pfam" id="PF17996"/>
    </source>
</evidence>
<dbReference type="InterPro" id="IPR013830">
    <property type="entry name" value="SGNH_hydro"/>
</dbReference>
<dbReference type="Proteomes" id="UP000287394">
    <property type="component" value="Chromosome"/>
</dbReference>
<evidence type="ECO:0000313" key="5">
    <source>
        <dbReference type="Proteomes" id="UP000287394"/>
    </source>
</evidence>
<dbReference type="InterPro" id="IPR036514">
    <property type="entry name" value="SGNH_hydro_sf"/>
</dbReference>
<dbReference type="InterPro" id="IPR040794">
    <property type="entry name" value="CE2_N"/>
</dbReference>